<sequence length="423" mass="48242">MRVVNPKRTNESIDIKSAWYNYYAGYSHAFTQSIIDSVNLPKDSVILDPWNGAGTTTLLASMNGYQSIGIDLNPVMKIIAMAKQTTSNDLAVILNRSKKIRANVKVPLWKDDPLLGWFDMECVNSIRRIEKIILMGKLYKSTEDKVNSMDVAHCLMYTVLFNCVREYLSPFIPSNPTWVKKPKTESEKITASWVEFKRKYIFKLKEITKGIAELDHCWPDNLSNIKIGSSTKLKVDSTSIDLALSSPPYCTRIDYGVATSPELAILCVNGSLELDSIRRELMGTTTVPKTVDESLNKLGSACVQFLESVKAHDSKASKTYYFKNFVQYFKSLNESMDEIYRVLKYGARFVCVVQDSYYKDLHCDLPKLVIEMSEAKGLLLKENIRFESKKNMSNLNLKTKKYRSHNKVFESVLIFEKESNYGK</sequence>
<keyword evidence="5" id="KW-1185">Reference proteome</keyword>
<dbReference type="Proteomes" id="UP001242314">
    <property type="component" value="Unassembled WGS sequence"/>
</dbReference>
<evidence type="ECO:0000313" key="5">
    <source>
        <dbReference type="Proteomes" id="UP001242314"/>
    </source>
</evidence>
<accession>A0ABT9GAV0</accession>
<evidence type="ECO:0000256" key="2">
    <source>
        <dbReference type="ARBA" id="ARBA00022679"/>
    </source>
</evidence>
<dbReference type="Pfam" id="PF01555">
    <property type="entry name" value="N6_N4_Mtase"/>
    <property type="match status" value="1"/>
</dbReference>
<dbReference type="GO" id="GO:0032259">
    <property type="term" value="P:methylation"/>
    <property type="evidence" value="ECO:0007669"/>
    <property type="project" value="UniProtKB-KW"/>
</dbReference>
<reference evidence="4 5" key="1">
    <citation type="submission" date="2023-04" db="EMBL/GenBank/DDBJ databases">
        <title>Novel Pseudoalteromonas species isolated from Pacific coral.</title>
        <authorList>
            <person name="Videau P."/>
            <person name="Shlafstein M.D."/>
            <person name="Oline D.K."/>
            <person name="Strangman W.K."/>
            <person name="Hahnke R.L."/>
            <person name="Saw J.H."/>
            <person name="Ushijima B."/>
        </authorList>
    </citation>
    <scope>NUCLEOTIDE SEQUENCE [LARGE SCALE GENOMIC DNA]</scope>
    <source>
        <strain evidence="4 5">LMG 14908</strain>
    </source>
</reference>
<dbReference type="RefSeq" id="WP_052201233.1">
    <property type="nucleotide sequence ID" value="NZ_JASGWX010000002.1"/>
</dbReference>
<feature type="domain" description="DNA methylase N-4/N-6" evidence="3">
    <location>
        <begin position="240"/>
        <end position="421"/>
    </location>
</feature>
<name>A0ABT9GAV0_9GAMM</name>
<organism evidence="4 5">
    <name type="scientific">Pseudoalteromonas distincta</name>
    <dbReference type="NCBI Taxonomy" id="77608"/>
    <lineage>
        <taxon>Bacteria</taxon>
        <taxon>Pseudomonadati</taxon>
        <taxon>Pseudomonadota</taxon>
        <taxon>Gammaproteobacteria</taxon>
        <taxon>Alteromonadales</taxon>
        <taxon>Pseudoalteromonadaceae</taxon>
        <taxon>Pseudoalteromonas</taxon>
    </lineage>
</organism>
<evidence type="ECO:0000256" key="1">
    <source>
        <dbReference type="ARBA" id="ARBA00022603"/>
    </source>
</evidence>
<dbReference type="EMBL" id="JASGWX010000002">
    <property type="protein sequence ID" value="MDP4483001.1"/>
    <property type="molecule type" value="Genomic_DNA"/>
</dbReference>
<dbReference type="GO" id="GO:0008168">
    <property type="term" value="F:methyltransferase activity"/>
    <property type="evidence" value="ECO:0007669"/>
    <property type="project" value="UniProtKB-KW"/>
</dbReference>
<proteinExistence type="predicted"/>
<comment type="caution">
    <text evidence="4">The sequence shown here is derived from an EMBL/GenBank/DDBJ whole genome shotgun (WGS) entry which is preliminary data.</text>
</comment>
<keyword evidence="1 4" id="KW-0489">Methyltransferase</keyword>
<dbReference type="SUPFAM" id="SSF53335">
    <property type="entry name" value="S-adenosyl-L-methionine-dependent methyltransferases"/>
    <property type="match status" value="2"/>
</dbReference>
<dbReference type="Gene3D" id="3.40.50.150">
    <property type="entry name" value="Vaccinia Virus protein VP39"/>
    <property type="match status" value="2"/>
</dbReference>
<protein>
    <submittedName>
        <fullName evidence="4">DNA methyltransferase</fullName>
    </submittedName>
</protein>
<dbReference type="InterPro" id="IPR002941">
    <property type="entry name" value="DNA_methylase_N4/N6"/>
</dbReference>
<gene>
    <name evidence="4" type="ORF">QDH73_02925</name>
</gene>
<evidence type="ECO:0000313" key="4">
    <source>
        <dbReference type="EMBL" id="MDP4483001.1"/>
    </source>
</evidence>
<evidence type="ECO:0000259" key="3">
    <source>
        <dbReference type="Pfam" id="PF01555"/>
    </source>
</evidence>
<keyword evidence="2" id="KW-0808">Transferase</keyword>
<dbReference type="InterPro" id="IPR029063">
    <property type="entry name" value="SAM-dependent_MTases_sf"/>
</dbReference>